<accession>A0ABV8UTZ2</accession>
<evidence type="ECO:0000313" key="1">
    <source>
        <dbReference type="EMBL" id="MFC4354802.1"/>
    </source>
</evidence>
<reference evidence="2" key="1">
    <citation type="journal article" date="2019" name="Int. J. Syst. Evol. Microbiol.">
        <title>The Global Catalogue of Microorganisms (GCM) 10K type strain sequencing project: providing services to taxonomists for standard genome sequencing and annotation.</title>
        <authorList>
            <consortium name="The Broad Institute Genomics Platform"/>
            <consortium name="The Broad Institute Genome Sequencing Center for Infectious Disease"/>
            <person name="Wu L."/>
            <person name="Ma J."/>
        </authorList>
    </citation>
    <scope>NUCLEOTIDE SEQUENCE [LARGE SCALE GENOMIC DNA]</scope>
    <source>
        <strain evidence="2">CCUG 50353</strain>
    </source>
</reference>
<comment type="caution">
    <text evidence="1">The sequence shown here is derived from an EMBL/GenBank/DDBJ whole genome shotgun (WGS) entry which is preliminary data.</text>
</comment>
<protein>
    <recommendedName>
        <fullName evidence="3">SMP-30/Gluconolactonase/LRE-like region domain-containing protein</fullName>
    </recommendedName>
</protein>
<evidence type="ECO:0000313" key="2">
    <source>
        <dbReference type="Proteomes" id="UP001595733"/>
    </source>
</evidence>
<evidence type="ECO:0008006" key="3">
    <source>
        <dbReference type="Google" id="ProtNLM"/>
    </source>
</evidence>
<organism evidence="1 2">
    <name type="scientific">Chryseomicrobium palamuruense</name>
    <dbReference type="NCBI Taxonomy" id="682973"/>
    <lineage>
        <taxon>Bacteria</taxon>
        <taxon>Bacillati</taxon>
        <taxon>Bacillota</taxon>
        <taxon>Bacilli</taxon>
        <taxon>Bacillales</taxon>
        <taxon>Caryophanaceae</taxon>
        <taxon>Chryseomicrobium</taxon>
    </lineage>
</organism>
<sequence length="166" mass="18655">MIKNIPAVPMPGLEGILPLESFPDNFEYEWSMYSGCAGWKTKIFTEDGQEFNVSSSSALGQIVKDPETETDYMDLVKKGNLIASGLDWKGGMIQNPVNKMLYVTQPHKGTILEINPFESKDYRFSAPIIQGLNMPTCVRFSPDGNSMMFVQLQPDLYGNLQDFKNK</sequence>
<dbReference type="EMBL" id="JBHSEF010000019">
    <property type="protein sequence ID" value="MFC4354802.1"/>
    <property type="molecule type" value="Genomic_DNA"/>
</dbReference>
<dbReference type="RefSeq" id="WP_204591145.1">
    <property type="nucleotide sequence ID" value="NZ_JBHSEF010000019.1"/>
</dbReference>
<dbReference type="SUPFAM" id="SSF63829">
    <property type="entry name" value="Calcium-dependent phosphotriesterase"/>
    <property type="match status" value="1"/>
</dbReference>
<name>A0ABV8UTZ2_9BACL</name>
<keyword evidence="2" id="KW-1185">Reference proteome</keyword>
<gene>
    <name evidence="1" type="ORF">ACFO0S_06980</name>
</gene>
<proteinExistence type="predicted"/>
<dbReference type="Proteomes" id="UP001595733">
    <property type="component" value="Unassembled WGS sequence"/>
</dbReference>